<accession>A0A242N5Y1</accession>
<dbReference type="AlphaFoldDB" id="A0A242N5Y1"/>
<proteinExistence type="predicted"/>
<gene>
    <name evidence="1" type="ORF">PAMC26510_06245</name>
</gene>
<reference evidence="1 2" key="1">
    <citation type="submission" date="2017-03" db="EMBL/GenBank/DDBJ databases">
        <title>Genome analysis of strain PAMC 26510.</title>
        <authorList>
            <person name="Oh H.-M."/>
            <person name="Yang J.-A."/>
        </authorList>
    </citation>
    <scope>NUCLEOTIDE SEQUENCE [LARGE SCALE GENOMIC DNA]</scope>
    <source>
        <strain evidence="1 2">PAMC 26510</strain>
    </source>
</reference>
<dbReference type="Proteomes" id="UP000194546">
    <property type="component" value="Unassembled WGS sequence"/>
</dbReference>
<dbReference type="RefSeq" id="WP_086380813.1">
    <property type="nucleotide sequence ID" value="NZ_NBTY01000034.1"/>
</dbReference>
<evidence type="ECO:0000313" key="1">
    <source>
        <dbReference type="EMBL" id="OTP79057.1"/>
    </source>
</evidence>
<protein>
    <submittedName>
        <fullName evidence="1">Uncharacterized protein</fullName>
    </submittedName>
</protein>
<evidence type="ECO:0000313" key="2">
    <source>
        <dbReference type="Proteomes" id="UP000194546"/>
    </source>
</evidence>
<sequence>MTRRQLPSGVTRGLDFLIPDNWSAEQAFAVVELIDDLRWRICAHYQLALHELQREQRAPPMNAHPTGVDDPF</sequence>
<organism evidence="1 2">
    <name type="scientific">Caballeronia sordidicola</name>
    <name type="common">Burkholderia sordidicola</name>
    <dbReference type="NCBI Taxonomy" id="196367"/>
    <lineage>
        <taxon>Bacteria</taxon>
        <taxon>Pseudomonadati</taxon>
        <taxon>Pseudomonadota</taxon>
        <taxon>Betaproteobacteria</taxon>
        <taxon>Burkholderiales</taxon>
        <taxon>Burkholderiaceae</taxon>
        <taxon>Caballeronia</taxon>
    </lineage>
</organism>
<name>A0A242N5Y1_CABSO</name>
<dbReference type="EMBL" id="NBTY01000034">
    <property type="protein sequence ID" value="OTP79057.1"/>
    <property type="molecule type" value="Genomic_DNA"/>
</dbReference>
<comment type="caution">
    <text evidence="1">The sequence shown here is derived from an EMBL/GenBank/DDBJ whole genome shotgun (WGS) entry which is preliminary data.</text>
</comment>